<dbReference type="EMBL" id="LSRX01000662">
    <property type="protein sequence ID" value="OLP91503.1"/>
    <property type="molecule type" value="Genomic_DNA"/>
</dbReference>
<dbReference type="Gene3D" id="1.10.287.70">
    <property type="match status" value="1"/>
</dbReference>
<dbReference type="GO" id="GO:0008270">
    <property type="term" value="F:zinc ion binding"/>
    <property type="evidence" value="ECO:0007669"/>
    <property type="project" value="UniProtKB-KW"/>
</dbReference>
<feature type="region of interest" description="Disordered" evidence="2">
    <location>
        <begin position="2074"/>
        <end position="2137"/>
    </location>
</feature>
<dbReference type="GO" id="GO:0003824">
    <property type="term" value="F:catalytic activity"/>
    <property type="evidence" value="ECO:0007669"/>
    <property type="project" value="InterPro"/>
</dbReference>
<dbReference type="InterPro" id="IPR036691">
    <property type="entry name" value="Endo/exonu/phosph_ase_sf"/>
</dbReference>
<dbReference type="SUPFAM" id="SSF81324">
    <property type="entry name" value="Voltage-gated potassium channels"/>
    <property type="match status" value="1"/>
</dbReference>
<keyword evidence="1" id="KW-0479">Metal-binding</keyword>
<keyword evidence="1" id="KW-0862">Zinc</keyword>
<dbReference type="PROSITE" id="PS00028">
    <property type="entry name" value="ZINC_FINGER_C2H2_1"/>
    <property type="match status" value="1"/>
</dbReference>
<dbReference type="SUPFAM" id="SSF56672">
    <property type="entry name" value="DNA/RNA polymerases"/>
    <property type="match status" value="1"/>
</dbReference>
<comment type="caution">
    <text evidence="6">The sequence shown here is derived from an EMBL/GenBank/DDBJ whole genome shotgun (WGS) entry which is preliminary data.</text>
</comment>
<dbReference type="SMART" id="SM00355">
    <property type="entry name" value="ZnF_C2H2"/>
    <property type="match status" value="2"/>
</dbReference>
<dbReference type="Gene3D" id="3.60.10.10">
    <property type="entry name" value="Endonuclease/exonuclease/phosphatase"/>
    <property type="match status" value="1"/>
</dbReference>
<dbReference type="PANTHER" id="PTHR45689:SF5">
    <property type="entry name" value="I[[H]] CHANNEL, ISOFORM E"/>
    <property type="match status" value="1"/>
</dbReference>
<feature type="compositionally biased region" description="Low complexity" evidence="2">
    <location>
        <begin position="2074"/>
        <end position="2089"/>
    </location>
</feature>
<dbReference type="PROSITE" id="PS50157">
    <property type="entry name" value="ZINC_FINGER_C2H2_2"/>
    <property type="match status" value="1"/>
</dbReference>
<evidence type="ECO:0000259" key="4">
    <source>
        <dbReference type="PROSITE" id="PS50157"/>
    </source>
</evidence>
<dbReference type="InterPro" id="IPR000477">
    <property type="entry name" value="RT_dom"/>
</dbReference>
<dbReference type="Pfam" id="PF00078">
    <property type="entry name" value="RVT_1"/>
    <property type="match status" value="1"/>
</dbReference>
<feature type="transmembrane region" description="Helical" evidence="3">
    <location>
        <begin position="281"/>
        <end position="302"/>
    </location>
</feature>
<dbReference type="OrthoDB" id="409507at2759"/>
<feature type="transmembrane region" description="Helical" evidence="3">
    <location>
        <begin position="355"/>
        <end position="378"/>
    </location>
</feature>
<dbReference type="InterPro" id="IPR005135">
    <property type="entry name" value="Endo/exonuclease/phosphatase"/>
</dbReference>
<dbReference type="GO" id="GO:0035725">
    <property type="term" value="P:sodium ion transmembrane transport"/>
    <property type="evidence" value="ECO:0007669"/>
    <property type="project" value="TreeGrafter"/>
</dbReference>
<dbReference type="GO" id="GO:0003254">
    <property type="term" value="P:regulation of membrane depolarization"/>
    <property type="evidence" value="ECO:0007669"/>
    <property type="project" value="TreeGrafter"/>
</dbReference>
<dbReference type="PANTHER" id="PTHR45689">
    <property type="entry name" value="I[[H]] CHANNEL, ISOFORM E"/>
    <property type="match status" value="1"/>
</dbReference>
<evidence type="ECO:0000256" key="2">
    <source>
        <dbReference type="SAM" id="MobiDB-lite"/>
    </source>
</evidence>
<feature type="transmembrane region" description="Helical" evidence="3">
    <location>
        <begin position="149"/>
        <end position="168"/>
    </location>
</feature>
<dbReference type="InterPro" id="IPR051413">
    <property type="entry name" value="K/Na_HCN_channel"/>
</dbReference>
<feature type="domain" description="Reverse transcriptase" evidence="5">
    <location>
        <begin position="1430"/>
        <end position="1738"/>
    </location>
</feature>
<dbReference type="SUPFAM" id="SSF56219">
    <property type="entry name" value="DNase I-like"/>
    <property type="match status" value="1"/>
</dbReference>
<evidence type="ECO:0000256" key="3">
    <source>
        <dbReference type="SAM" id="Phobius"/>
    </source>
</evidence>
<evidence type="ECO:0000313" key="6">
    <source>
        <dbReference type="EMBL" id="OLP91503.1"/>
    </source>
</evidence>
<dbReference type="Proteomes" id="UP000186817">
    <property type="component" value="Unassembled WGS sequence"/>
</dbReference>
<dbReference type="Pfam" id="PF03372">
    <property type="entry name" value="Exo_endo_phos"/>
    <property type="match status" value="1"/>
</dbReference>
<dbReference type="GO" id="GO:0005249">
    <property type="term" value="F:voltage-gated potassium channel activity"/>
    <property type="evidence" value="ECO:0007669"/>
    <property type="project" value="TreeGrafter"/>
</dbReference>
<evidence type="ECO:0000259" key="5">
    <source>
        <dbReference type="PROSITE" id="PS50878"/>
    </source>
</evidence>
<keyword evidence="1" id="KW-0863">Zinc-finger</keyword>
<dbReference type="GO" id="GO:0098855">
    <property type="term" value="C:HCN channel complex"/>
    <property type="evidence" value="ECO:0007669"/>
    <property type="project" value="TreeGrafter"/>
</dbReference>
<protein>
    <submittedName>
        <fullName evidence="6">Potassium/sodium hyperpolarization-activated cyclic nucleotide-gated channel 2</fullName>
    </submittedName>
</protein>
<feature type="transmembrane region" description="Helical" evidence="3">
    <location>
        <begin position="180"/>
        <end position="202"/>
    </location>
</feature>
<gene>
    <name evidence="6" type="primary">HCN2</name>
    <name evidence="6" type="ORF">AK812_SmicGene26801</name>
</gene>
<name>A0A1Q9D8G6_SYMMI</name>
<dbReference type="PROSITE" id="PS50878">
    <property type="entry name" value="RT_POL"/>
    <property type="match status" value="1"/>
</dbReference>
<evidence type="ECO:0000313" key="7">
    <source>
        <dbReference type="Proteomes" id="UP000186817"/>
    </source>
</evidence>
<dbReference type="InterPro" id="IPR018490">
    <property type="entry name" value="cNMP-bd_dom_sf"/>
</dbReference>
<feature type="domain" description="C2H2-type" evidence="4">
    <location>
        <begin position="1901"/>
        <end position="1924"/>
    </location>
</feature>
<keyword evidence="3" id="KW-0472">Membrane</keyword>
<dbReference type="InterPro" id="IPR013087">
    <property type="entry name" value="Znf_C2H2_type"/>
</dbReference>
<dbReference type="InterPro" id="IPR043502">
    <property type="entry name" value="DNA/RNA_pol_sf"/>
</dbReference>
<organism evidence="6 7">
    <name type="scientific">Symbiodinium microadriaticum</name>
    <name type="common">Dinoflagellate</name>
    <name type="synonym">Zooxanthella microadriatica</name>
    <dbReference type="NCBI Taxonomy" id="2951"/>
    <lineage>
        <taxon>Eukaryota</taxon>
        <taxon>Sar</taxon>
        <taxon>Alveolata</taxon>
        <taxon>Dinophyceae</taxon>
        <taxon>Suessiales</taxon>
        <taxon>Symbiodiniaceae</taxon>
        <taxon>Symbiodinium</taxon>
    </lineage>
</organism>
<proteinExistence type="predicted"/>
<accession>A0A1Q9D8G6</accession>
<dbReference type="SUPFAM" id="SSF51206">
    <property type="entry name" value="cAMP-binding domain-like"/>
    <property type="match status" value="1"/>
</dbReference>
<keyword evidence="3" id="KW-1133">Transmembrane helix</keyword>
<reference evidence="6 7" key="1">
    <citation type="submission" date="2016-02" db="EMBL/GenBank/DDBJ databases">
        <title>Genome analysis of coral dinoflagellate symbionts highlights evolutionary adaptations to a symbiotic lifestyle.</title>
        <authorList>
            <person name="Aranda M."/>
            <person name="Li Y."/>
            <person name="Liew Y.J."/>
            <person name="Baumgarten S."/>
            <person name="Simakov O."/>
            <person name="Wilson M."/>
            <person name="Piel J."/>
            <person name="Ashoor H."/>
            <person name="Bougouffa S."/>
            <person name="Bajic V.B."/>
            <person name="Ryu T."/>
            <person name="Ravasi T."/>
            <person name="Bayer T."/>
            <person name="Micklem G."/>
            <person name="Kim H."/>
            <person name="Bhak J."/>
            <person name="Lajeunesse T.C."/>
            <person name="Voolstra C.R."/>
        </authorList>
    </citation>
    <scope>NUCLEOTIDE SEQUENCE [LARGE SCALE GENOMIC DNA]</scope>
    <source>
        <strain evidence="6 7">CCMP2467</strain>
    </source>
</reference>
<feature type="compositionally biased region" description="Basic and acidic residues" evidence="2">
    <location>
        <begin position="2090"/>
        <end position="2107"/>
    </location>
</feature>
<sequence length="2369" mass="267253">MMGLGSPSENLSQSLYAYEDFLAQELEALKRRLLDKHQEEVGRGMNELHGDNEALLSPTSRQAKAAQRWAELTASLLDKNVATNGSTDVEKVSRPLELRSAWQFSRAEAYRAGRNRTHAGTDALRFNDTYQDESCLQRFVVGPESQVQFVWAMMATCFIIWDTATIPVEMFPVDRIFGQVITVVAVISSVFWIVDVPLHFLFGVQTGGAIELRPLQLAKLYMRSWLLADILIILIDASRRFLRTLRLIRLVRLLRVGKLERQVMKIANRFLSTYSLMALRVAGYLAIMLAMNHLIACCWYGVGAWTQHLGNWLDRSAIDPESVSEAYIASLHWSLTQFTPSTNPIAPGNAWERFYAIWVILLAMACFSSFIGSIGTTLTSMRSVRREQLLQETKLEVFFTERNLSLDFFERVKGALQQDKMARTRLHEQEVVLIQGIPERIKVQLHKEMFLRILFQLEIWPIWMRNDMDFLQHLCHHTMSEHTSRPGQDIFMPRTECFLVYVLETGSLEYFVQGQQPVHCTETSNAVLCLPSLWAEWHHVGHLTATFGTCFYVGIDCQKFCTLAATFGGPLCEYLKVLGILLLGQIEAAQGMNLVITDISVTTDINVRELSERAEGFTSLREHLLNHSDSQVRSETRESFESISEDAVETRGPSFEREREMKIWLSKMDQLQTLQHLQACKDRELVYLRVAMTIRRLEEDQGVEHRLVVLRASQHVQQMRTFLEKTLRTQGLCSSSDLTGITPGSIVLENESFMQMVLRNERAIGDATACSPRSARSHGPGATIDSPGMSLNTGFSSSGISLDLRGFGEFLATAAQYADELLQAYWKEASAADVIRDARTFLISTSTVIYQAARLSMYITRRSLALVPSPGVSEASAKNGGIFPVQQVQQLSGIKKRSLQRAVKRALRHGHSVYRGKQLVAQPDLLQQQIATPSASTQLRLECITWNVGGLTQVLMAELMVWLRQQGHVRVLMLQETHWSASCDWAADGWYFCHSASSKPKSGGVLIGLRQDTFSKELIRWQEIVPGRLLHVRAFALQQHVDLITIYQHALPFNGELLEDVMKRRNSLLKLLDTHVGSLPARSSVVIGGDLNCVLEPSPPHVGHGVHRGADRPHLTEERQWIGAMLRRHGLCALNSWRQKRYTYRHPNGKSQIDYLIVRKVLADNQARNAAPATVPLAGWRTSGHLPVRASLKWDWRPWKHAQSRVRKPGITALIETPQQHQDLAWLKQCLAQGSTVQAPPQKPQVASIDSPVRSYWCARARFKATAAQTLKGIFERFRLYQQMNQAHKALRRAARERKVQQHQQILQMAEDAAAKGDTKGLYRCVRWLAPKTFKQGIRLRDSAGFLMSPAEECRALSRHAAKLFTGTAFACPEMLPLPVHMFSVESWTWALSQLTSHKAVPRHEPAVKTWKDNITMSASALARVSQQALCQSNPVLPHEWSVVQLAWLPKPNKTPTCPEHLRSIGLLSADSKGFLLILRREITPFVRAALADVPQYAYRPQAGTLDALLRSSLHCTEVRDLLSQHQRDHTSKILDEPRISLVGGFMCSLDLAKAFDSVPHSELYCSMCEAGVPLHLANAVMQVHCRSVCVIDHGGQIQRIHMTRGLRQGCPIAPILYACWTVRLCRRLDSALGAGWSRRHLSIFADDTHGSWIIHNERELCDSVQHLRVLIETLESMGLQINYTKSHIVIQLRGQLVAKMQKKFFKMRHGVQCLRIQAARDIYLPCVDKLDYLGAVLSYTGFESQTVQIRAHKADSAFRQLRKPLRSRSALSTGHRVRLYRAIVLSSLVYGLVGVGVSAEVVKKVSSTVAGHMRKILRVYEHGISNVEVLRRAGIDPIAMLFAGARQLCRSIELDCFRSPGLKQRETSRIHFILEQLSAHAAQPEGMHIMYVRKAEVCEVACPECGIYFGTREGLSQHIKKKHPDIVHRSKLVFDRERHTLFGIPMCRFCHMRLHDWSSITKHIQDGHCSWVKEKIAEGHTSTELLQLIEVLVSFLRIGLFISSSTTQDFALFFDFAVLQPYANRSRPRYFTTERHLTPDITARAAPKPIRIGMTMDQISQEELNLFNTFMPSGAGAPGAPSAPSAGPAERDAKTAKLESRGKGATKEFGTSRGKRNWSDASWGSRWDASSRQSTWNPDETELEAVKAAIAQMQRLILRHEDAINLQRIETSYVAHMRISTSEAIVSGVYHAAAGWKQAKENNPESLNKPLRATLVTCVFLELRTRVANLTPDQANKLKELQWYEESTTTWHYVKWNAEQKKLVKDEEKEGISTVDVLKVLDDILRAAPKPNAVARFHPTRPLAQEMSGETVTFLMQFGNHNDHAEKLCTCMDRLCGLSVTQLVGLGVKPDRLRRSTLANQIASSFMG</sequence>
<keyword evidence="3" id="KW-0812">Transmembrane</keyword>
<feature type="region of interest" description="Disordered" evidence="2">
    <location>
        <begin position="769"/>
        <end position="788"/>
    </location>
</feature>
<keyword evidence="7" id="KW-1185">Reference proteome</keyword>
<evidence type="ECO:0000256" key="1">
    <source>
        <dbReference type="PROSITE-ProRule" id="PRU00042"/>
    </source>
</evidence>